<keyword evidence="1" id="KW-1133">Transmembrane helix</keyword>
<evidence type="ECO:0000313" key="2">
    <source>
        <dbReference type="EMBL" id="MDN2481308.1"/>
    </source>
</evidence>
<keyword evidence="1" id="KW-0812">Transmembrane</keyword>
<protein>
    <submittedName>
        <fullName evidence="2">Uncharacterized protein</fullName>
    </submittedName>
</protein>
<evidence type="ECO:0000313" key="3">
    <source>
        <dbReference type="Proteomes" id="UP001169719"/>
    </source>
</evidence>
<accession>A0ABT7XZV0</accession>
<dbReference type="Proteomes" id="UP001169719">
    <property type="component" value="Unassembled WGS sequence"/>
</dbReference>
<keyword evidence="1" id="KW-0472">Membrane</keyword>
<evidence type="ECO:0000256" key="1">
    <source>
        <dbReference type="SAM" id="Phobius"/>
    </source>
</evidence>
<sequence>MLIIRQHINLFYIFAIVTNIAVTLTIALFEGIHLSQALLVVTGYWIALFAVYFVLERGNTVIHTSDVIRAKQVQYFSYQCPNCMDKALIPTERSLLNKVIDNQCQLCLTQNRIVCVLK</sequence>
<organism evidence="2 3">
    <name type="scientific">Vibrio agarivorans</name>
    <dbReference type="NCBI Taxonomy" id="153622"/>
    <lineage>
        <taxon>Bacteria</taxon>
        <taxon>Pseudomonadati</taxon>
        <taxon>Pseudomonadota</taxon>
        <taxon>Gammaproteobacteria</taxon>
        <taxon>Vibrionales</taxon>
        <taxon>Vibrionaceae</taxon>
        <taxon>Vibrio</taxon>
    </lineage>
</organism>
<keyword evidence="3" id="KW-1185">Reference proteome</keyword>
<feature type="transmembrane region" description="Helical" evidence="1">
    <location>
        <begin position="9"/>
        <end position="29"/>
    </location>
</feature>
<gene>
    <name evidence="2" type="ORF">QWJ08_07860</name>
</gene>
<dbReference type="EMBL" id="JAUEOZ010000001">
    <property type="protein sequence ID" value="MDN2481308.1"/>
    <property type="molecule type" value="Genomic_DNA"/>
</dbReference>
<reference evidence="2" key="1">
    <citation type="submission" date="2024-05" db="EMBL/GenBank/DDBJ databases">
        <title>Genome Sequences of Four Agar- Degrading Marine Bacteria.</title>
        <authorList>
            <person name="Phillips E.K."/>
            <person name="Shaffer J.C."/>
            <person name="Henson M.W."/>
            <person name="Temperton B."/>
            <person name="Thrash C.J."/>
            <person name="Martin M.O."/>
        </authorList>
    </citation>
    <scope>NUCLEOTIDE SEQUENCE</scope>
    <source>
        <strain evidence="2">EKP203</strain>
    </source>
</reference>
<feature type="transmembrane region" description="Helical" evidence="1">
    <location>
        <begin position="35"/>
        <end position="55"/>
    </location>
</feature>
<dbReference type="RefSeq" id="WP_289961434.1">
    <property type="nucleotide sequence ID" value="NZ_JAUEOZ010000001.1"/>
</dbReference>
<proteinExistence type="predicted"/>
<comment type="caution">
    <text evidence="2">The sequence shown here is derived from an EMBL/GenBank/DDBJ whole genome shotgun (WGS) entry which is preliminary data.</text>
</comment>
<name>A0ABT7XZV0_9VIBR</name>